<keyword evidence="2" id="KW-1185">Reference proteome</keyword>
<dbReference type="Proteomes" id="UP001296776">
    <property type="component" value="Unassembled WGS sequence"/>
</dbReference>
<dbReference type="AlphaFoldDB" id="A0AAJ0XAV7"/>
<proteinExistence type="predicted"/>
<accession>A0AAJ0XAV7</accession>
<protein>
    <recommendedName>
        <fullName evidence="3">Phosphoglycerate mutase</fullName>
    </recommendedName>
</protein>
<sequence>MVLAPGLLGPVPLPAEQVPTTPALSRLLSRGQRQDDDGADAAERRGLTQVLLQRFGAEASAPYARAADDPDWDRSGYLLHADPVHLRADRDQLRLFGASHFALSVDEAEALVAALNREFADDGLRLSAPAPSRWYLQPPAPPALETQPLDQVDGCSIDSASPAGTDAKHWSGFLSEVQMALFQSPVNAERERRGQPAINALWLWGGGTWRPLEAPGFQRLVAGSALAQGLADAAGITASHAALSEEAAAADPRLAGSLVVFEGLRQALQDADPLRWIEALRELEAGLDPALAALGRGRVGGIELDLTDGRRWRLERRDLRRFWRRRRTLTHWLDGLASG</sequence>
<dbReference type="EMBL" id="NRSJ01000035">
    <property type="protein sequence ID" value="MBK1706176.1"/>
    <property type="molecule type" value="Genomic_DNA"/>
</dbReference>
<reference evidence="1" key="2">
    <citation type="journal article" date="2020" name="Microorganisms">
        <title>Osmotic Adaptation and Compatible Solute Biosynthesis of Phototrophic Bacteria as Revealed from Genome Analyses.</title>
        <authorList>
            <person name="Imhoff J.F."/>
            <person name="Rahn T."/>
            <person name="Kunzel S."/>
            <person name="Keller A."/>
            <person name="Neulinger S.C."/>
        </authorList>
    </citation>
    <scope>NUCLEOTIDE SEQUENCE</scope>
    <source>
        <strain evidence="1">DSM 11080</strain>
    </source>
</reference>
<comment type="caution">
    <text evidence="1">The sequence shown here is derived from an EMBL/GenBank/DDBJ whole genome shotgun (WGS) entry which is preliminary data.</text>
</comment>
<dbReference type="PIRSF" id="PIRSF015283">
    <property type="entry name" value="Regulatory_RpfE"/>
    <property type="match status" value="1"/>
</dbReference>
<evidence type="ECO:0000313" key="2">
    <source>
        <dbReference type="Proteomes" id="UP001296776"/>
    </source>
</evidence>
<gene>
    <name evidence="1" type="ORF">CKO40_16875</name>
</gene>
<evidence type="ECO:0000313" key="1">
    <source>
        <dbReference type="EMBL" id="MBK1706176.1"/>
    </source>
</evidence>
<evidence type="ECO:0008006" key="3">
    <source>
        <dbReference type="Google" id="ProtNLM"/>
    </source>
</evidence>
<name>A0AAJ0XAV7_9GAMM</name>
<dbReference type="InterPro" id="IPR016631">
    <property type="entry name" value="Regulatory_RpfE"/>
</dbReference>
<reference evidence="1" key="1">
    <citation type="submission" date="2017-08" db="EMBL/GenBank/DDBJ databases">
        <authorList>
            <person name="Imhoff J.F."/>
            <person name="Rahn T."/>
            <person name="Kuenzel S."/>
            <person name="Neulinger S.C."/>
        </authorList>
    </citation>
    <scope>NUCLEOTIDE SEQUENCE</scope>
    <source>
        <strain evidence="1">DSM 11080</strain>
    </source>
</reference>
<organism evidence="1 2">
    <name type="scientific">Halochromatium glycolicum</name>
    <dbReference type="NCBI Taxonomy" id="85075"/>
    <lineage>
        <taxon>Bacteria</taxon>
        <taxon>Pseudomonadati</taxon>
        <taxon>Pseudomonadota</taxon>
        <taxon>Gammaproteobacteria</taxon>
        <taxon>Chromatiales</taxon>
        <taxon>Chromatiaceae</taxon>
        <taxon>Halochromatium</taxon>
    </lineage>
</organism>